<evidence type="ECO:0000256" key="1">
    <source>
        <dbReference type="ARBA" id="ARBA00010899"/>
    </source>
</evidence>
<dbReference type="InterPro" id="IPR036961">
    <property type="entry name" value="Kinesin_motor_dom_sf"/>
</dbReference>
<dbReference type="SUPFAM" id="SSF52540">
    <property type="entry name" value="P-loop containing nucleoside triphosphate hydrolases"/>
    <property type="match status" value="1"/>
</dbReference>
<dbReference type="SMART" id="SM00129">
    <property type="entry name" value="KISc"/>
    <property type="match status" value="1"/>
</dbReference>
<evidence type="ECO:0000256" key="2">
    <source>
        <dbReference type="ARBA" id="ARBA00022701"/>
    </source>
</evidence>
<reference evidence="8" key="1">
    <citation type="journal article" date="2023" name="Nat. Commun.">
        <title>Diploid and tetraploid genomes of Acorus and the evolution of monocots.</title>
        <authorList>
            <person name="Ma L."/>
            <person name="Liu K.W."/>
            <person name="Li Z."/>
            <person name="Hsiao Y.Y."/>
            <person name="Qi Y."/>
            <person name="Fu T."/>
            <person name="Tang G.D."/>
            <person name="Zhang D."/>
            <person name="Sun W.H."/>
            <person name="Liu D.K."/>
            <person name="Li Y."/>
            <person name="Chen G.Z."/>
            <person name="Liu X.D."/>
            <person name="Liao X.Y."/>
            <person name="Jiang Y.T."/>
            <person name="Yu X."/>
            <person name="Hao Y."/>
            <person name="Huang J."/>
            <person name="Zhao X.W."/>
            <person name="Ke S."/>
            <person name="Chen Y.Y."/>
            <person name="Wu W.L."/>
            <person name="Hsu J.L."/>
            <person name="Lin Y.F."/>
            <person name="Huang M.D."/>
            <person name="Li C.Y."/>
            <person name="Huang L."/>
            <person name="Wang Z.W."/>
            <person name="Zhao X."/>
            <person name="Zhong W.Y."/>
            <person name="Peng D.H."/>
            <person name="Ahmad S."/>
            <person name="Lan S."/>
            <person name="Zhang J.S."/>
            <person name="Tsai W.C."/>
            <person name="Van de Peer Y."/>
            <person name="Liu Z.J."/>
        </authorList>
    </citation>
    <scope>NUCLEOTIDE SEQUENCE</scope>
    <source>
        <strain evidence="8">CP</strain>
    </source>
</reference>
<keyword evidence="4" id="KW-0067">ATP-binding</keyword>
<dbReference type="Pfam" id="PF00225">
    <property type="entry name" value="Kinesin"/>
    <property type="match status" value="1"/>
</dbReference>
<dbReference type="PRINTS" id="PR00380">
    <property type="entry name" value="KINESINHEAVY"/>
</dbReference>
<sequence>MPLQAVVKAPGVISAEVEGDDKSQVVIVGENMDCMVLVKMVKKKMGYNFISLRWLLKMNIGYVELVTVAPVEEEKKDKNKIKVEDLLLILPETTWGCLPTVTGSLVGGSSSKVVDCILCLKGYHEWKQSGGIGIWKYGGIVKITSSNKCIPPSILGRETVTGSSQETCSPYDECHDDHLRLLSESALEESGIGGALGSLFDRFGLKLLREYLTDLEMSQLLPLNGMMVDIVTNQAVEQFYRQLESQSCQLGLMLKRALRGDKETSSKAEFLEAVSGFLDQQSYARSDCSRSSNYVERLDLQQHQIDEIKLCFHDAKVQVRQIESKWEEEVSQLGHHIQGLEFAASSYHKVLEENRLLYNQVQDLKGNIRVYCRVRPFLPGQCDAQSSVDYIGENGNIMIVNPHKQGKDARRVFSFNKVFAANVTQQQVYADTQPLIRSVLDGYNVCIFAYGQTGSGKTYTMTGPDLSMEETWGVNYRALKDLFKISRERRDAIRYEVSVQMIEIYNEQNGLNIPDASLVSVRCTRDVFDLMRIGLANRAVGATALNVRSSRSHSVLTVHVQGKELVSGSTLRGCLHLVDLAGSERVNKSEAVGERLKEAQHINKSLSALGDVIFALAQKSSHIPYRNSKLTQVLQDALGGQAKTLMFVHINPDVHATGETISTLKFAERVASIELGAAHANKETGELRELKEEVAKLKSALERKETEMEQLKVENMQYKALEVRKTGIVSPLQSRTTTITLKSEVSLRSIDGARNNEMRTSSSGKQRRFQIPPGSTEDDRKLPLRQDTFMNSRKLRSPSPPVRVPFSTDQGTHIKNKCKPTSASIDATSALPTNENTRRCWDLPEKFHMRPENPKKVHPEHEEENQQNVIRRDRLYNKTKPNQQLLPLKSQKPELTLTCRVVNLEPQNEEKTSHALRGFFESPRCSTSRLNKVQGNSLRMSYNKSRDPMQRVESLSAGKHENKPPNAAMRDRKEGVADLRRSRSLPRGKFTNMP</sequence>
<protein>
    <submittedName>
        <fullName evidence="8">Kinesin-4</fullName>
    </submittedName>
</protein>
<dbReference type="Gene3D" id="3.30.70.100">
    <property type="match status" value="1"/>
</dbReference>
<proteinExistence type="inferred from homology"/>
<evidence type="ECO:0000259" key="7">
    <source>
        <dbReference type="PROSITE" id="PS50067"/>
    </source>
</evidence>
<feature type="region of interest" description="Disordered" evidence="6">
    <location>
        <begin position="941"/>
        <end position="994"/>
    </location>
</feature>
<dbReference type="GO" id="GO:0003777">
    <property type="term" value="F:microtubule motor activity"/>
    <property type="evidence" value="ECO:0007669"/>
    <property type="project" value="InterPro"/>
</dbReference>
<dbReference type="FunFam" id="3.40.850.10:FF:000178">
    <property type="entry name" value="Kinesin-related protein3"/>
    <property type="match status" value="1"/>
</dbReference>
<gene>
    <name evidence="8" type="primary">ATK4</name>
    <name evidence="8" type="ORF">QJS10_CPB17g00349</name>
</gene>
<evidence type="ECO:0000256" key="5">
    <source>
        <dbReference type="SAM" id="Coils"/>
    </source>
</evidence>
<evidence type="ECO:0000256" key="6">
    <source>
        <dbReference type="SAM" id="MobiDB-lite"/>
    </source>
</evidence>
<dbReference type="Proteomes" id="UP001180020">
    <property type="component" value="Unassembled WGS sequence"/>
</dbReference>
<dbReference type="InterPro" id="IPR001752">
    <property type="entry name" value="Kinesin_motor_dom"/>
</dbReference>
<feature type="domain" description="Kinesin motor" evidence="7">
    <location>
        <begin position="367"/>
        <end position="673"/>
    </location>
</feature>
<dbReference type="GO" id="GO:0007018">
    <property type="term" value="P:microtubule-based movement"/>
    <property type="evidence" value="ECO:0007669"/>
    <property type="project" value="InterPro"/>
</dbReference>
<comment type="similarity">
    <text evidence="1">Belongs to the TRAFAC class myosin-kinesin ATPase superfamily. Kinesin family. KIN-14 subfamily.</text>
</comment>
<dbReference type="GO" id="GO:0008017">
    <property type="term" value="F:microtubule binding"/>
    <property type="evidence" value="ECO:0007669"/>
    <property type="project" value="InterPro"/>
</dbReference>
<accession>A0AAV9CWA8</accession>
<feature type="region of interest" description="Disordered" evidence="6">
    <location>
        <begin position="751"/>
        <end position="813"/>
    </location>
</feature>
<dbReference type="FunFam" id="3.40.850.10:FF:000111">
    <property type="entry name" value="p-loop nucleoside triphosphate hydrolase superfamily protein with CH (Calponin Homology) domain"/>
    <property type="match status" value="1"/>
</dbReference>
<dbReference type="InterPro" id="IPR027640">
    <property type="entry name" value="Kinesin-like_fam"/>
</dbReference>
<feature type="coiled-coil region" evidence="5">
    <location>
        <begin position="680"/>
        <end position="721"/>
    </location>
</feature>
<keyword evidence="9" id="KW-1185">Reference proteome</keyword>
<organism evidence="8 9">
    <name type="scientific">Acorus calamus</name>
    <name type="common">Sweet flag</name>
    <dbReference type="NCBI Taxonomy" id="4465"/>
    <lineage>
        <taxon>Eukaryota</taxon>
        <taxon>Viridiplantae</taxon>
        <taxon>Streptophyta</taxon>
        <taxon>Embryophyta</taxon>
        <taxon>Tracheophyta</taxon>
        <taxon>Spermatophyta</taxon>
        <taxon>Magnoliopsida</taxon>
        <taxon>Liliopsida</taxon>
        <taxon>Acoraceae</taxon>
        <taxon>Acorus</taxon>
    </lineage>
</organism>
<reference evidence="8" key="2">
    <citation type="submission" date="2023-06" db="EMBL/GenBank/DDBJ databases">
        <authorList>
            <person name="Ma L."/>
            <person name="Liu K.-W."/>
            <person name="Li Z."/>
            <person name="Hsiao Y.-Y."/>
            <person name="Qi Y."/>
            <person name="Fu T."/>
            <person name="Tang G."/>
            <person name="Zhang D."/>
            <person name="Sun W.-H."/>
            <person name="Liu D.-K."/>
            <person name="Li Y."/>
            <person name="Chen G.-Z."/>
            <person name="Liu X.-D."/>
            <person name="Liao X.-Y."/>
            <person name="Jiang Y.-T."/>
            <person name="Yu X."/>
            <person name="Hao Y."/>
            <person name="Huang J."/>
            <person name="Zhao X.-W."/>
            <person name="Ke S."/>
            <person name="Chen Y.-Y."/>
            <person name="Wu W.-L."/>
            <person name="Hsu J.-L."/>
            <person name="Lin Y.-F."/>
            <person name="Huang M.-D."/>
            <person name="Li C.-Y."/>
            <person name="Huang L."/>
            <person name="Wang Z.-W."/>
            <person name="Zhao X."/>
            <person name="Zhong W.-Y."/>
            <person name="Peng D.-H."/>
            <person name="Ahmad S."/>
            <person name="Lan S."/>
            <person name="Zhang J.-S."/>
            <person name="Tsai W.-C."/>
            <person name="Van De Peer Y."/>
            <person name="Liu Z.-J."/>
        </authorList>
    </citation>
    <scope>NUCLEOTIDE SEQUENCE</scope>
    <source>
        <strain evidence="8">CP</strain>
        <tissue evidence="8">Leaves</tissue>
    </source>
</reference>
<comment type="caution">
    <text evidence="8">The sequence shown here is derived from an EMBL/GenBank/DDBJ whole genome shotgun (WGS) entry which is preliminary data.</text>
</comment>
<evidence type="ECO:0000256" key="3">
    <source>
        <dbReference type="ARBA" id="ARBA00023175"/>
    </source>
</evidence>
<evidence type="ECO:0000256" key="4">
    <source>
        <dbReference type="PROSITE-ProRule" id="PRU00283"/>
    </source>
</evidence>
<name>A0AAV9CWA8_ACOCL</name>
<keyword evidence="4" id="KW-0547">Nucleotide-binding</keyword>
<feature type="binding site" evidence="4">
    <location>
        <begin position="451"/>
        <end position="458"/>
    </location>
    <ligand>
        <name>ATP</name>
        <dbReference type="ChEBI" id="CHEBI:30616"/>
    </ligand>
</feature>
<dbReference type="GO" id="GO:0005874">
    <property type="term" value="C:microtubule"/>
    <property type="evidence" value="ECO:0007669"/>
    <property type="project" value="UniProtKB-KW"/>
</dbReference>
<dbReference type="PANTHER" id="PTHR47972">
    <property type="entry name" value="KINESIN-LIKE PROTEIN KLP-3"/>
    <property type="match status" value="1"/>
</dbReference>
<dbReference type="GO" id="GO:0005524">
    <property type="term" value="F:ATP binding"/>
    <property type="evidence" value="ECO:0007669"/>
    <property type="project" value="UniProtKB-UniRule"/>
</dbReference>
<dbReference type="InterPro" id="IPR027417">
    <property type="entry name" value="P-loop_NTPase"/>
</dbReference>
<evidence type="ECO:0000313" key="8">
    <source>
        <dbReference type="EMBL" id="KAK1293488.1"/>
    </source>
</evidence>
<keyword evidence="5" id="KW-0175">Coiled coil</keyword>
<dbReference type="PROSITE" id="PS50067">
    <property type="entry name" value="KINESIN_MOTOR_2"/>
    <property type="match status" value="1"/>
</dbReference>
<dbReference type="PANTHER" id="PTHR47972:SF28">
    <property type="entry name" value="KINESIN-LIKE PROTEIN KLP-3"/>
    <property type="match status" value="1"/>
</dbReference>
<dbReference type="AlphaFoldDB" id="A0AAV9CWA8"/>
<feature type="compositionally biased region" description="Basic and acidic residues" evidence="6">
    <location>
        <begin position="958"/>
        <end position="981"/>
    </location>
</feature>
<keyword evidence="3 4" id="KW-0505">Motor protein</keyword>
<evidence type="ECO:0000313" key="9">
    <source>
        <dbReference type="Proteomes" id="UP001180020"/>
    </source>
</evidence>
<keyword evidence="2" id="KW-0493">Microtubule</keyword>
<dbReference type="Gene3D" id="3.40.850.10">
    <property type="entry name" value="Kinesin motor domain"/>
    <property type="match status" value="2"/>
</dbReference>
<dbReference type="EMBL" id="JAUJYO010000017">
    <property type="protein sequence ID" value="KAK1293488.1"/>
    <property type="molecule type" value="Genomic_DNA"/>
</dbReference>